<gene>
    <name evidence="2" type="ORF">PECUL_23A014041</name>
</gene>
<proteinExistence type="predicted"/>
<dbReference type="Proteomes" id="UP001295444">
    <property type="component" value="Chromosome 13"/>
</dbReference>
<dbReference type="EMBL" id="OW240924">
    <property type="protein sequence ID" value="CAH2327660.1"/>
    <property type="molecule type" value="Genomic_DNA"/>
</dbReference>
<name>A0AAD1WV20_PELCU</name>
<evidence type="ECO:0000313" key="3">
    <source>
        <dbReference type="Proteomes" id="UP001295444"/>
    </source>
</evidence>
<protein>
    <submittedName>
        <fullName evidence="2">Uncharacterized protein</fullName>
    </submittedName>
</protein>
<dbReference type="AlphaFoldDB" id="A0AAD1WV20"/>
<feature type="compositionally biased region" description="Basic and acidic residues" evidence="1">
    <location>
        <begin position="122"/>
        <end position="132"/>
    </location>
</feature>
<accession>A0AAD1WV20</accession>
<sequence>MTSALQTKPSLYDEWMAIVQDIREEEERQGGFVRLFPRQDTWQQYGSLLTYKSLNHMLAQHLFMETTTEPENGIKQRIALYERMLPPVHRPRPQYQFKQKPVKPADTTKACQQSCRKVNKDSEHVRLPKTSDCRSSNTENGDLRSMSPAPPISRVVKSRHDSSGGAKMPAIIRNAKTKALYSNGARVLRQFSQCSHN</sequence>
<evidence type="ECO:0000256" key="1">
    <source>
        <dbReference type="SAM" id="MobiDB-lite"/>
    </source>
</evidence>
<feature type="region of interest" description="Disordered" evidence="1">
    <location>
        <begin position="122"/>
        <end position="167"/>
    </location>
</feature>
<reference evidence="2" key="1">
    <citation type="submission" date="2022-03" db="EMBL/GenBank/DDBJ databases">
        <authorList>
            <person name="Alioto T."/>
            <person name="Alioto T."/>
            <person name="Gomez Garrido J."/>
        </authorList>
    </citation>
    <scope>NUCLEOTIDE SEQUENCE</scope>
</reference>
<organism evidence="2 3">
    <name type="scientific">Pelobates cultripes</name>
    <name type="common">Western spadefoot toad</name>
    <dbReference type="NCBI Taxonomy" id="61616"/>
    <lineage>
        <taxon>Eukaryota</taxon>
        <taxon>Metazoa</taxon>
        <taxon>Chordata</taxon>
        <taxon>Craniata</taxon>
        <taxon>Vertebrata</taxon>
        <taxon>Euteleostomi</taxon>
        <taxon>Amphibia</taxon>
        <taxon>Batrachia</taxon>
        <taxon>Anura</taxon>
        <taxon>Pelobatoidea</taxon>
        <taxon>Pelobatidae</taxon>
        <taxon>Pelobates</taxon>
    </lineage>
</organism>
<evidence type="ECO:0000313" key="2">
    <source>
        <dbReference type="EMBL" id="CAH2327660.1"/>
    </source>
</evidence>
<keyword evidence="3" id="KW-1185">Reference proteome</keyword>